<feature type="transmembrane region" description="Helical" evidence="5">
    <location>
        <begin position="74"/>
        <end position="94"/>
    </location>
</feature>
<feature type="transmembrane region" description="Helical" evidence="5">
    <location>
        <begin position="200"/>
        <end position="221"/>
    </location>
</feature>
<dbReference type="Pfam" id="PF07298">
    <property type="entry name" value="NnrU"/>
    <property type="match status" value="1"/>
</dbReference>
<reference evidence="7 8" key="1">
    <citation type="submission" date="2015-08" db="EMBL/GenBank/DDBJ databases">
        <title>Complete genome sequence of Sulfurifustis variabilis.</title>
        <authorList>
            <person name="Miura A."/>
            <person name="Kojima H."/>
            <person name="Fukui M."/>
        </authorList>
    </citation>
    <scope>NUCLEOTIDE SEQUENCE [LARGE SCALE GENOMIC DNA]</scope>
    <source>
        <strain evidence="8">skN76</strain>
    </source>
</reference>
<organism evidence="7 8">
    <name type="scientific">Sulfurifustis variabilis</name>
    <dbReference type="NCBI Taxonomy" id="1675686"/>
    <lineage>
        <taxon>Bacteria</taxon>
        <taxon>Pseudomonadati</taxon>
        <taxon>Pseudomonadota</taxon>
        <taxon>Gammaproteobacteria</taxon>
        <taxon>Acidiferrobacterales</taxon>
        <taxon>Acidiferrobacteraceae</taxon>
        <taxon>Sulfurifustis</taxon>
    </lineage>
</organism>
<dbReference type="InterPro" id="IPR009915">
    <property type="entry name" value="NnrU_dom"/>
</dbReference>
<protein>
    <submittedName>
        <fullName evidence="7">NnrU family protein</fullName>
    </submittedName>
</protein>
<feature type="transmembrane region" description="Helical" evidence="5">
    <location>
        <begin position="115"/>
        <end position="135"/>
    </location>
</feature>
<dbReference type="KEGG" id="sva:SVA_0278"/>
<evidence type="ECO:0000256" key="3">
    <source>
        <dbReference type="ARBA" id="ARBA00022989"/>
    </source>
</evidence>
<evidence type="ECO:0000256" key="4">
    <source>
        <dbReference type="ARBA" id="ARBA00023136"/>
    </source>
</evidence>
<evidence type="ECO:0000256" key="1">
    <source>
        <dbReference type="ARBA" id="ARBA00004141"/>
    </source>
</evidence>
<comment type="subcellular location">
    <subcellularLocation>
        <location evidence="1">Membrane</location>
        <topology evidence="1">Multi-pass membrane protein</topology>
    </subcellularLocation>
</comment>
<gene>
    <name evidence="7" type="ORF">SVA_0278</name>
</gene>
<sequence length="229" mass="24666">MFTRSLTELLLAALVFTGGHFLLSAEPVRKRLVARLGEPRFLGAYSIVMLAAFAWLVLSYVRAPHAPLWAAPGWARYVPLLLMPIAFVLLAGALRPDNPTSVGALARAKDRPPGFFAVTRHPFLWATTLWAIAHIPANGDAASLILFGGILLLALPGTFVLDAKLARRYPDGFARLGRATSNVPLAAAFAGRASFAVRDFAFPVAIGLAAFLVVLYLHRWLFGVSPLPG</sequence>
<keyword evidence="2 5" id="KW-0812">Transmembrane</keyword>
<evidence type="ECO:0000259" key="6">
    <source>
        <dbReference type="Pfam" id="PF07298"/>
    </source>
</evidence>
<dbReference type="RefSeq" id="WP_096457720.1">
    <property type="nucleotide sequence ID" value="NZ_AP014936.1"/>
</dbReference>
<proteinExistence type="predicted"/>
<dbReference type="AlphaFoldDB" id="A0A1B4V092"/>
<feature type="transmembrane region" description="Helical" evidence="5">
    <location>
        <begin position="44"/>
        <end position="62"/>
    </location>
</feature>
<feature type="transmembrane region" description="Helical" evidence="5">
    <location>
        <begin position="141"/>
        <end position="161"/>
    </location>
</feature>
<dbReference type="GO" id="GO:0016020">
    <property type="term" value="C:membrane"/>
    <property type="evidence" value="ECO:0007669"/>
    <property type="project" value="UniProtKB-SubCell"/>
</dbReference>
<accession>A0A1B4V092</accession>
<feature type="domain" description="NnrU" evidence="6">
    <location>
        <begin position="9"/>
        <end position="226"/>
    </location>
</feature>
<evidence type="ECO:0000256" key="2">
    <source>
        <dbReference type="ARBA" id="ARBA00022692"/>
    </source>
</evidence>
<evidence type="ECO:0000313" key="7">
    <source>
        <dbReference type="EMBL" id="BAU46860.1"/>
    </source>
</evidence>
<dbReference type="OrthoDB" id="5293641at2"/>
<keyword evidence="4 5" id="KW-0472">Membrane</keyword>
<name>A0A1B4V092_9GAMM</name>
<keyword evidence="8" id="KW-1185">Reference proteome</keyword>
<dbReference type="Proteomes" id="UP000218899">
    <property type="component" value="Chromosome"/>
</dbReference>
<feature type="transmembrane region" description="Helical" evidence="5">
    <location>
        <begin position="6"/>
        <end position="23"/>
    </location>
</feature>
<evidence type="ECO:0000256" key="5">
    <source>
        <dbReference type="SAM" id="Phobius"/>
    </source>
</evidence>
<keyword evidence="3 5" id="KW-1133">Transmembrane helix</keyword>
<dbReference type="EMBL" id="AP014936">
    <property type="protein sequence ID" value="BAU46860.1"/>
    <property type="molecule type" value="Genomic_DNA"/>
</dbReference>
<evidence type="ECO:0000313" key="8">
    <source>
        <dbReference type="Proteomes" id="UP000218899"/>
    </source>
</evidence>